<dbReference type="RefSeq" id="WP_253756577.1">
    <property type="nucleotide sequence ID" value="NZ_BAABKA010000012.1"/>
</dbReference>
<sequence>MATPAARVTTFRTAFRDERQAAAARPPRTPLTVRAARRLARILPRWATIRTAVLSVSGFGLITAAAWHLHIVAGLATAGVSLLILEALSGGDRR</sequence>
<keyword evidence="3" id="KW-1185">Reference proteome</keyword>
<feature type="transmembrane region" description="Helical" evidence="1">
    <location>
        <begin position="47"/>
        <end position="65"/>
    </location>
</feature>
<evidence type="ECO:0000313" key="2">
    <source>
        <dbReference type="EMBL" id="MCP2364275.1"/>
    </source>
</evidence>
<reference evidence="2" key="1">
    <citation type="submission" date="2022-06" db="EMBL/GenBank/DDBJ databases">
        <title>Sequencing the genomes of 1000 actinobacteria strains.</title>
        <authorList>
            <person name="Klenk H.-P."/>
        </authorList>
    </citation>
    <scope>NUCLEOTIDE SEQUENCE</scope>
    <source>
        <strain evidence="2">DSM 46694</strain>
    </source>
</reference>
<feature type="transmembrane region" description="Helical" evidence="1">
    <location>
        <begin position="71"/>
        <end position="88"/>
    </location>
</feature>
<organism evidence="2 3">
    <name type="scientific">Nonomuraea thailandensis</name>
    <dbReference type="NCBI Taxonomy" id="1188745"/>
    <lineage>
        <taxon>Bacteria</taxon>
        <taxon>Bacillati</taxon>
        <taxon>Actinomycetota</taxon>
        <taxon>Actinomycetes</taxon>
        <taxon>Streptosporangiales</taxon>
        <taxon>Streptosporangiaceae</taxon>
        <taxon>Nonomuraea</taxon>
    </lineage>
</organism>
<evidence type="ECO:0000256" key="1">
    <source>
        <dbReference type="SAM" id="Phobius"/>
    </source>
</evidence>
<name>A0A9X2GUM2_9ACTN</name>
<dbReference type="AlphaFoldDB" id="A0A9X2GUM2"/>
<evidence type="ECO:0000313" key="3">
    <source>
        <dbReference type="Proteomes" id="UP001139648"/>
    </source>
</evidence>
<accession>A0A9X2GUM2</accession>
<proteinExistence type="predicted"/>
<keyword evidence="1" id="KW-0472">Membrane</keyword>
<keyword evidence="1" id="KW-1133">Transmembrane helix</keyword>
<comment type="caution">
    <text evidence="2">The sequence shown here is derived from an EMBL/GenBank/DDBJ whole genome shotgun (WGS) entry which is preliminary data.</text>
</comment>
<gene>
    <name evidence="2" type="ORF">HD597_011295</name>
</gene>
<protein>
    <submittedName>
        <fullName evidence="2">Uncharacterized protein</fullName>
    </submittedName>
</protein>
<dbReference type="Proteomes" id="UP001139648">
    <property type="component" value="Unassembled WGS sequence"/>
</dbReference>
<keyword evidence="1" id="KW-0812">Transmembrane</keyword>
<dbReference type="EMBL" id="JAMZEB010000002">
    <property type="protein sequence ID" value="MCP2364275.1"/>
    <property type="molecule type" value="Genomic_DNA"/>
</dbReference>